<dbReference type="RefSeq" id="WP_086436842.1">
    <property type="nucleotide sequence ID" value="NZ_FXWG01000001.1"/>
</dbReference>
<keyword evidence="2" id="KW-0472">Membrane</keyword>
<feature type="compositionally biased region" description="Pro residues" evidence="1">
    <location>
        <begin position="55"/>
        <end position="75"/>
    </location>
</feature>
<dbReference type="OrthoDB" id="7159357at2"/>
<evidence type="ECO:0000259" key="3">
    <source>
        <dbReference type="Pfam" id="PF13717"/>
    </source>
</evidence>
<dbReference type="InterPro" id="IPR011723">
    <property type="entry name" value="Znf/thioredoxin_put"/>
</dbReference>
<keyword evidence="2" id="KW-0812">Transmembrane</keyword>
<feature type="domain" description="Zinc finger/thioredoxin putative" evidence="3">
    <location>
        <begin position="1"/>
        <end position="35"/>
    </location>
</feature>
<feature type="transmembrane region" description="Helical" evidence="2">
    <location>
        <begin position="209"/>
        <end position="233"/>
    </location>
</feature>
<sequence length="344" mass="36579">MIIACPACKTRYVVPDAAIGIEGRTVRCAKCKHSWYQDGPEIETPAAKAETPAAEAPPSPPPPTTAPPPPTPAESPPEDTSEEGAPEETPSEPVAAERAPAPTPTPVPPTSEDNAKPSVNYWQTPQKMAAAVASSVRRAQKTEEPASPPPPAQPPAREPEPVGYAADTGDSGAGLGSDAKPAWAADDDDEGSRFDYEPPFRPRHNPLKIWTAAAVGFFIFAAALIAAVSYWGLPSWVPISQPTFAANEPSLELDFPPDQQDRRTLPNGTEYFGASGTVTNVGRETVAVPPILIVMRDERDTIVYDWEIAPSQPTLAPGETLTIKEAVTDVPRSAKFAEIGWGHD</sequence>
<keyword evidence="2" id="KW-1133">Transmembrane helix</keyword>
<protein>
    <submittedName>
        <fullName evidence="4">MJ0042 family finger-like domain-containing protein</fullName>
    </submittedName>
</protein>
<accession>A0A1Y6EP16</accession>
<dbReference type="EMBL" id="FXWG01000001">
    <property type="protein sequence ID" value="SMQ64307.1"/>
    <property type="molecule type" value="Genomic_DNA"/>
</dbReference>
<feature type="compositionally biased region" description="Pro residues" evidence="1">
    <location>
        <begin position="146"/>
        <end position="156"/>
    </location>
</feature>
<dbReference type="PRINTS" id="PR01217">
    <property type="entry name" value="PRICHEXTENSN"/>
</dbReference>
<dbReference type="NCBIfam" id="TIGR02098">
    <property type="entry name" value="MJ0042_CXXC"/>
    <property type="match status" value="1"/>
</dbReference>
<organism evidence="4 5">
    <name type="scientific">Altererythrobacter xiamenensis</name>
    <dbReference type="NCBI Taxonomy" id="1316679"/>
    <lineage>
        <taxon>Bacteria</taxon>
        <taxon>Pseudomonadati</taxon>
        <taxon>Pseudomonadota</taxon>
        <taxon>Alphaproteobacteria</taxon>
        <taxon>Sphingomonadales</taxon>
        <taxon>Erythrobacteraceae</taxon>
        <taxon>Altererythrobacter</taxon>
    </lineage>
</organism>
<feature type="region of interest" description="Disordered" evidence="1">
    <location>
        <begin position="42"/>
        <end position="197"/>
    </location>
</feature>
<feature type="compositionally biased region" description="Low complexity" evidence="1">
    <location>
        <begin position="91"/>
        <end position="100"/>
    </location>
</feature>
<name>A0A1Y6EP16_9SPHN</name>
<dbReference type="Pfam" id="PF13717">
    <property type="entry name" value="Zn_ribbon_4"/>
    <property type="match status" value="1"/>
</dbReference>
<feature type="compositionally biased region" description="Acidic residues" evidence="1">
    <location>
        <begin position="76"/>
        <end position="90"/>
    </location>
</feature>
<keyword evidence="5" id="KW-1185">Reference proteome</keyword>
<evidence type="ECO:0000313" key="4">
    <source>
        <dbReference type="EMBL" id="SMQ64307.1"/>
    </source>
</evidence>
<reference evidence="5" key="1">
    <citation type="submission" date="2017-04" db="EMBL/GenBank/DDBJ databases">
        <authorList>
            <person name="Varghese N."/>
            <person name="Submissions S."/>
        </authorList>
    </citation>
    <scope>NUCLEOTIDE SEQUENCE [LARGE SCALE GENOMIC DNA]</scope>
</reference>
<gene>
    <name evidence="4" type="ORF">SAMN06297468_0986</name>
</gene>
<feature type="compositionally biased region" description="Low complexity" evidence="1">
    <location>
        <begin position="42"/>
        <end position="54"/>
    </location>
</feature>
<dbReference type="Proteomes" id="UP000194420">
    <property type="component" value="Unassembled WGS sequence"/>
</dbReference>
<dbReference type="AlphaFoldDB" id="A0A1Y6EP16"/>
<evidence type="ECO:0000313" key="5">
    <source>
        <dbReference type="Proteomes" id="UP000194420"/>
    </source>
</evidence>
<evidence type="ECO:0000256" key="1">
    <source>
        <dbReference type="SAM" id="MobiDB-lite"/>
    </source>
</evidence>
<evidence type="ECO:0000256" key="2">
    <source>
        <dbReference type="SAM" id="Phobius"/>
    </source>
</evidence>
<proteinExistence type="predicted"/>